<dbReference type="EMBL" id="BPQB01000048">
    <property type="protein sequence ID" value="GJE95419.1"/>
    <property type="molecule type" value="Genomic_DNA"/>
</dbReference>
<reference evidence="1 2" key="1">
    <citation type="submission" date="2021-08" db="EMBL/GenBank/DDBJ databases">
        <title>Draft Genome Sequence of Phanerochaete sordida strain YK-624.</title>
        <authorList>
            <person name="Mori T."/>
            <person name="Dohra H."/>
            <person name="Suzuki T."/>
            <person name="Kawagishi H."/>
            <person name="Hirai H."/>
        </authorList>
    </citation>
    <scope>NUCLEOTIDE SEQUENCE [LARGE SCALE GENOMIC DNA]</scope>
    <source>
        <strain evidence="1 2">YK-624</strain>
    </source>
</reference>
<dbReference type="AlphaFoldDB" id="A0A9P3GL09"/>
<sequence length="166" mass="18243">MLTMTKDGNRANGWLGKRKMLPGIAGFSFIRSTAERCMVLMSRRSTCMTQRPLYNPTLPARMLAGHPTTASRGPTTRCTALSRLRPCKTAGSDLTCTSRPSGLCSSYMGMSTGLARPCSDATIPNLIKKRKPQPRENKLLAEYTSCPRYVNSSRPRARCWCTACGT</sequence>
<evidence type="ECO:0000313" key="1">
    <source>
        <dbReference type="EMBL" id="GJE95419.1"/>
    </source>
</evidence>
<accession>A0A9P3GL09</accession>
<proteinExistence type="predicted"/>
<organism evidence="1 2">
    <name type="scientific">Phanerochaete sordida</name>
    <dbReference type="NCBI Taxonomy" id="48140"/>
    <lineage>
        <taxon>Eukaryota</taxon>
        <taxon>Fungi</taxon>
        <taxon>Dikarya</taxon>
        <taxon>Basidiomycota</taxon>
        <taxon>Agaricomycotina</taxon>
        <taxon>Agaricomycetes</taxon>
        <taxon>Polyporales</taxon>
        <taxon>Phanerochaetaceae</taxon>
        <taxon>Phanerochaete</taxon>
    </lineage>
</organism>
<comment type="caution">
    <text evidence="1">The sequence shown here is derived from an EMBL/GenBank/DDBJ whole genome shotgun (WGS) entry which is preliminary data.</text>
</comment>
<gene>
    <name evidence="1" type="ORF">PsYK624_116030</name>
</gene>
<dbReference type="Proteomes" id="UP000703269">
    <property type="component" value="Unassembled WGS sequence"/>
</dbReference>
<protein>
    <submittedName>
        <fullName evidence="1">Uncharacterized protein</fullName>
    </submittedName>
</protein>
<evidence type="ECO:0000313" key="2">
    <source>
        <dbReference type="Proteomes" id="UP000703269"/>
    </source>
</evidence>
<dbReference type="OrthoDB" id="405996at2759"/>
<name>A0A9P3GL09_9APHY</name>
<keyword evidence="2" id="KW-1185">Reference proteome</keyword>